<feature type="transmembrane region" description="Helical" evidence="9">
    <location>
        <begin position="27"/>
        <end position="45"/>
    </location>
</feature>
<dbReference type="GO" id="GO:0016020">
    <property type="term" value="C:membrane"/>
    <property type="evidence" value="ECO:0007669"/>
    <property type="project" value="UniProtKB-SubCell"/>
</dbReference>
<keyword evidence="7" id="KW-0811">Translocation</keyword>
<dbReference type="Pfam" id="PF03840">
    <property type="entry name" value="SecG"/>
    <property type="match status" value="1"/>
</dbReference>
<proteinExistence type="inferred from homology"/>
<gene>
    <name evidence="10" type="ORF">SDC9_200124</name>
</gene>
<protein>
    <recommendedName>
        <fullName evidence="11">Protein-export membrane protein SecG</fullName>
    </recommendedName>
</protein>
<evidence type="ECO:0000256" key="4">
    <source>
        <dbReference type="ARBA" id="ARBA00022692"/>
    </source>
</evidence>
<dbReference type="AlphaFoldDB" id="A0A645INM7"/>
<comment type="caution">
    <text evidence="10">The sequence shown here is derived from an EMBL/GenBank/DDBJ whole genome shotgun (WGS) entry which is preliminary data.</text>
</comment>
<keyword evidence="3" id="KW-0813">Transport</keyword>
<comment type="subcellular location">
    <subcellularLocation>
        <location evidence="1">Membrane</location>
        <topology evidence="1">Multi-pass membrane protein</topology>
    </subcellularLocation>
</comment>
<evidence type="ECO:0000256" key="7">
    <source>
        <dbReference type="ARBA" id="ARBA00023010"/>
    </source>
</evidence>
<evidence type="ECO:0000256" key="2">
    <source>
        <dbReference type="ARBA" id="ARBA00008445"/>
    </source>
</evidence>
<organism evidence="10">
    <name type="scientific">bioreactor metagenome</name>
    <dbReference type="NCBI Taxonomy" id="1076179"/>
    <lineage>
        <taxon>unclassified sequences</taxon>
        <taxon>metagenomes</taxon>
        <taxon>ecological metagenomes</taxon>
    </lineage>
</organism>
<sequence length="46" mass="4840">MGGGNGGGDSYWSKNKGSSIEGTLSRYTKILGALFMIIALAITFVR</sequence>
<dbReference type="GO" id="GO:0009306">
    <property type="term" value="P:protein secretion"/>
    <property type="evidence" value="ECO:0007669"/>
    <property type="project" value="InterPro"/>
</dbReference>
<keyword evidence="4 9" id="KW-0812">Transmembrane</keyword>
<evidence type="ECO:0000256" key="8">
    <source>
        <dbReference type="ARBA" id="ARBA00023136"/>
    </source>
</evidence>
<comment type="similarity">
    <text evidence="2">Belongs to the SecG family.</text>
</comment>
<dbReference type="EMBL" id="VSSQ01118596">
    <property type="protein sequence ID" value="MPN52462.1"/>
    <property type="molecule type" value="Genomic_DNA"/>
</dbReference>
<dbReference type="GO" id="GO:0015450">
    <property type="term" value="F:protein-transporting ATPase activity"/>
    <property type="evidence" value="ECO:0007669"/>
    <property type="project" value="InterPro"/>
</dbReference>
<evidence type="ECO:0000313" key="10">
    <source>
        <dbReference type="EMBL" id="MPN52462.1"/>
    </source>
</evidence>
<evidence type="ECO:0008006" key="11">
    <source>
        <dbReference type="Google" id="ProtNLM"/>
    </source>
</evidence>
<evidence type="ECO:0000256" key="1">
    <source>
        <dbReference type="ARBA" id="ARBA00004141"/>
    </source>
</evidence>
<evidence type="ECO:0000256" key="9">
    <source>
        <dbReference type="SAM" id="Phobius"/>
    </source>
</evidence>
<keyword evidence="6 9" id="KW-1133">Transmembrane helix</keyword>
<reference evidence="10" key="1">
    <citation type="submission" date="2019-08" db="EMBL/GenBank/DDBJ databases">
        <authorList>
            <person name="Kucharzyk K."/>
            <person name="Murdoch R.W."/>
            <person name="Higgins S."/>
            <person name="Loffler F."/>
        </authorList>
    </citation>
    <scope>NUCLEOTIDE SEQUENCE</scope>
</reference>
<keyword evidence="5" id="KW-0653">Protein transport</keyword>
<evidence type="ECO:0000256" key="6">
    <source>
        <dbReference type="ARBA" id="ARBA00022989"/>
    </source>
</evidence>
<keyword evidence="8 9" id="KW-0472">Membrane</keyword>
<evidence type="ECO:0000256" key="5">
    <source>
        <dbReference type="ARBA" id="ARBA00022927"/>
    </source>
</evidence>
<dbReference type="InterPro" id="IPR004692">
    <property type="entry name" value="SecG"/>
</dbReference>
<evidence type="ECO:0000256" key="3">
    <source>
        <dbReference type="ARBA" id="ARBA00022448"/>
    </source>
</evidence>
<name>A0A645INM7_9ZZZZ</name>
<accession>A0A645INM7</accession>